<sequence>MSPGPQRVLALAIGAIALAVIGLQTSEALRAAGPWRPRAAKPTAVSAPYARLERVLAQAESGEVPSTLRDPFSYGAARPIVPTGPTTPRIVRPSKPVAPPAPVVTAIVSDADPRAILVFEGRNYMVKPGDSFAGFQVISMTPESVVLESNGQRLVIRLASKGE</sequence>
<organism evidence="1 2">
    <name type="scientific">Eiseniibacteriota bacterium</name>
    <dbReference type="NCBI Taxonomy" id="2212470"/>
    <lineage>
        <taxon>Bacteria</taxon>
        <taxon>Candidatus Eiseniibacteriota</taxon>
    </lineage>
</organism>
<dbReference type="AlphaFoldDB" id="A0A849SMH0"/>
<reference evidence="1 2" key="1">
    <citation type="submission" date="2020-04" db="EMBL/GenBank/DDBJ databases">
        <title>Metagenomic profiling of ammonia- and methane-oxidizing microorganisms in a Dutch drinking water treatment plant.</title>
        <authorList>
            <person name="Poghosyan L."/>
            <person name="Leucker S."/>
        </authorList>
    </citation>
    <scope>NUCLEOTIDE SEQUENCE [LARGE SCALE GENOMIC DNA]</scope>
    <source>
        <strain evidence="1">S-RSF-IL-03</strain>
    </source>
</reference>
<name>A0A849SMH0_UNCEI</name>
<gene>
    <name evidence="1" type="ORF">HOP12_00495</name>
</gene>
<dbReference type="Proteomes" id="UP000580839">
    <property type="component" value="Unassembled WGS sequence"/>
</dbReference>
<proteinExistence type="predicted"/>
<comment type="caution">
    <text evidence="1">The sequence shown here is derived from an EMBL/GenBank/DDBJ whole genome shotgun (WGS) entry which is preliminary data.</text>
</comment>
<evidence type="ECO:0000313" key="2">
    <source>
        <dbReference type="Proteomes" id="UP000580839"/>
    </source>
</evidence>
<evidence type="ECO:0000313" key="1">
    <source>
        <dbReference type="EMBL" id="NOT32630.1"/>
    </source>
</evidence>
<dbReference type="EMBL" id="JABFRW010000006">
    <property type="protein sequence ID" value="NOT32630.1"/>
    <property type="molecule type" value="Genomic_DNA"/>
</dbReference>
<protein>
    <submittedName>
        <fullName evidence="1">Uncharacterized protein</fullName>
    </submittedName>
</protein>
<accession>A0A849SMH0</accession>